<dbReference type="InterPro" id="IPR006059">
    <property type="entry name" value="SBP"/>
</dbReference>
<keyword evidence="3" id="KW-1185">Reference proteome</keyword>
<feature type="chain" id="PRO_5046888952" description="Extracellular solute-binding protein" evidence="1">
    <location>
        <begin position="26"/>
        <end position="445"/>
    </location>
</feature>
<evidence type="ECO:0000256" key="1">
    <source>
        <dbReference type="SAM" id="SignalP"/>
    </source>
</evidence>
<evidence type="ECO:0008006" key="4">
    <source>
        <dbReference type="Google" id="ProtNLM"/>
    </source>
</evidence>
<dbReference type="EMBL" id="CAJVCE010000001">
    <property type="protein sequence ID" value="CAG7616890.1"/>
    <property type="molecule type" value="Genomic_DNA"/>
</dbReference>
<protein>
    <recommendedName>
        <fullName evidence="4">Extracellular solute-binding protein</fullName>
    </recommendedName>
</protein>
<dbReference type="PANTHER" id="PTHR43649">
    <property type="entry name" value="ARABINOSE-BINDING PROTEIN-RELATED"/>
    <property type="match status" value="1"/>
</dbReference>
<reference evidence="2 3" key="1">
    <citation type="submission" date="2021-06" db="EMBL/GenBank/DDBJ databases">
        <authorList>
            <person name="Criscuolo A."/>
        </authorList>
    </citation>
    <scope>NUCLEOTIDE SEQUENCE [LARGE SCALE GENOMIC DNA]</scope>
    <source>
        <strain evidence="3">CIP 111802</strain>
    </source>
</reference>
<gene>
    <name evidence="2" type="ORF">PAECIP111802_00340</name>
</gene>
<dbReference type="RefSeq" id="WP_218096711.1">
    <property type="nucleotide sequence ID" value="NZ_CAJVCE010000001.1"/>
</dbReference>
<dbReference type="InterPro" id="IPR050490">
    <property type="entry name" value="Bact_solute-bd_prot1"/>
</dbReference>
<evidence type="ECO:0000313" key="3">
    <source>
        <dbReference type="Proteomes" id="UP000730618"/>
    </source>
</evidence>
<keyword evidence="1" id="KW-0732">Signal</keyword>
<organism evidence="2 3">
    <name type="scientific">Paenibacillus allorhizosphaerae</name>
    <dbReference type="NCBI Taxonomy" id="2849866"/>
    <lineage>
        <taxon>Bacteria</taxon>
        <taxon>Bacillati</taxon>
        <taxon>Bacillota</taxon>
        <taxon>Bacilli</taxon>
        <taxon>Bacillales</taxon>
        <taxon>Paenibacillaceae</taxon>
        <taxon>Paenibacillus</taxon>
    </lineage>
</organism>
<evidence type="ECO:0000313" key="2">
    <source>
        <dbReference type="EMBL" id="CAG7616890.1"/>
    </source>
</evidence>
<dbReference type="PROSITE" id="PS51257">
    <property type="entry name" value="PROKAR_LIPOPROTEIN"/>
    <property type="match status" value="1"/>
</dbReference>
<dbReference type="Pfam" id="PF01547">
    <property type="entry name" value="SBP_bac_1"/>
    <property type="match status" value="1"/>
</dbReference>
<proteinExistence type="predicted"/>
<sequence>MMKMFRGRRKLAVVVVSIPVILALASGCSKETGSGKAPAPSGAESFDMSKPVKLSLYMGLLQPDEWIQKYIIGPVQKKYPNISIDIVRKAKGTNPDELVVAGTFPDLIYESIPRYTVYKDLGLLYDMNDMIKKYKFDVSKLNPVVVDALKVWGSNGELYHMPLWMNFTALYYNKDIFDKFGVAYPKDGMIWDEAIELSKKLTKTQDNVAFKGLDPTSITGMAHQLGLNFVDPKTNQALLDNDGFKRIFQTFLTAYKIPGNETRGVSRDTFLKDRTLAMYPFYADMVTLLADSAAKGAPINWDMASLPGFPERPGIGYEVDSHNLSISSSSQNKDAAFMVVSHLTSLEPQLELSKAGYLPVTTDPEPLKSFGTNQPELKGKHLDAIFKTKPAAFHKFTPYDSLATGKLSPALAEAEKGKDINTALREANEAANKAIQEKLAGTSTK</sequence>
<name>A0ABN7TDK8_9BACL</name>
<comment type="caution">
    <text evidence="2">The sequence shown here is derived from an EMBL/GenBank/DDBJ whole genome shotgun (WGS) entry which is preliminary data.</text>
</comment>
<dbReference type="Proteomes" id="UP000730618">
    <property type="component" value="Unassembled WGS sequence"/>
</dbReference>
<accession>A0ABN7TDK8</accession>
<feature type="signal peptide" evidence="1">
    <location>
        <begin position="1"/>
        <end position="25"/>
    </location>
</feature>